<comment type="caution">
    <text evidence="3">The sequence shown here is derived from an EMBL/GenBank/DDBJ whole genome shotgun (WGS) entry which is preliminary data.</text>
</comment>
<dbReference type="Gene3D" id="1.20.140.150">
    <property type="match status" value="1"/>
</dbReference>
<feature type="compositionally biased region" description="Low complexity" evidence="1">
    <location>
        <begin position="363"/>
        <end position="391"/>
    </location>
</feature>
<evidence type="ECO:0000313" key="3">
    <source>
        <dbReference type="EMBL" id="CAF1355678.1"/>
    </source>
</evidence>
<feature type="compositionally biased region" description="Pro residues" evidence="1">
    <location>
        <begin position="392"/>
        <end position="413"/>
    </location>
</feature>
<organism evidence="3 4">
    <name type="scientific">Adineta ricciae</name>
    <name type="common">Rotifer</name>
    <dbReference type="NCBI Taxonomy" id="249248"/>
    <lineage>
        <taxon>Eukaryota</taxon>
        <taxon>Metazoa</taxon>
        <taxon>Spiralia</taxon>
        <taxon>Gnathifera</taxon>
        <taxon>Rotifera</taxon>
        <taxon>Eurotatoria</taxon>
        <taxon>Bdelloidea</taxon>
        <taxon>Adinetida</taxon>
        <taxon>Adinetidae</taxon>
        <taxon>Adineta</taxon>
    </lineage>
</organism>
<keyword evidence="2" id="KW-0472">Membrane</keyword>
<dbReference type="AlphaFoldDB" id="A0A815HVN8"/>
<feature type="compositionally biased region" description="Low complexity" evidence="1">
    <location>
        <begin position="426"/>
        <end position="440"/>
    </location>
</feature>
<feature type="region of interest" description="Disordered" evidence="1">
    <location>
        <begin position="252"/>
        <end position="291"/>
    </location>
</feature>
<feature type="compositionally biased region" description="Polar residues" evidence="1">
    <location>
        <begin position="276"/>
        <end position="287"/>
    </location>
</feature>
<evidence type="ECO:0000256" key="2">
    <source>
        <dbReference type="SAM" id="Phobius"/>
    </source>
</evidence>
<evidence type="ECO:0000256" key="1">
    <source>
        <dbReference type="SAM" id="MobiDB-lite"/>
    </source>
</evidence>
<keyword evidence="4" id="KW-1185">Reference proteome</keyword>
<dbReference type="EMBL" id="CAJNOR010002909">
    <property type="protein sequence ID" value="CAF1355678.1"/>
    <property type="molecule type" value="Genomic_DNA"/>
</dbReference>
<feature type="transmembrane region" description="Helical" evidence="2">
    <location>
        <begin position="170"/>
        <end position="195"/>
    </location>
</feature>
<sequence>MYQCIIPPRIFLATGVGFLIVSLVLGWISFSVPDWLQFRERNLTKDSIRNISNVDDDNIEFKKFGLWYKCIFSQDANDFICLLWNKDAPSFVRVAQVLIPFGLSLGCLSLLAAIVGLLSRRTFITAALFAALFAFLSFIFTTIGMTVFANESLVYVERLRTSNNDNPRRWGMWLITPNIVLSFFASLCFVFASIFNWCDYRNMEVTGILNHSADKYAASVFKAPSDSNLTSGMKKIHQYIYSQPISGQDYPNSGFQINGSSSNQNPLGYPAPPSYATPSNQHGSNGIVNPAFQHTPGLFGYSRPPSPLFPHSNMDPFHHRHFVSENSEMEDLPHTGRSRRRSCSRHRSTHRSRSRSPRDDASNRNNPRDSNSNNNGSNNKQQQQQQLQPQFIPIPVPYYQPPAQPPPAPPTAPMQPISQPSSQIANTSSNNTNGNNNTNNKQPMAYVIQPPSKQQFVEEIMQSQPKATSMITYGPAQPSLVVSNPTQPIYTIAYRANNGGNLLGSNIITGAPAATYVTAGGTRFSSLHAVNSDSDNDDRDYRVTSRRRNLKKVSANEAWTWRKL</sequence>
<dbReference type="Proteomes" id="UP000663828">
    <property type="component" value="Unassembled WGS sequence"/>
</dbReference>
<feature type="transmembrane region" description="Helical" evidence="2">
    <location>
        <begin position="12"/>
        <end position="30"/>
    </location>
</feature>
<proteinExistence type="predicted"/>
<feature type="compositionally biased region" description="Basic residues" evidence="1">
    <location>
        <begin position="336"/>
        <end position="355"/>
    </location>
</feature>
<feature type="transmembrane region" description="Helical" evidence="2">
    <location>
        <begin position="97"/>
        <end position="119"/>
    </location>
</feature>
<keyword evidence="2" id="KW-0812">Transmembrane</keyword>
<feature type="transmembrane region" description="Helical" evidence="2">
    <location>
        <begin position="126"/>
        <end position="150"/>
    </location>
</feature>
<accession>A0A815HVN8</accession>
<protein>
    <submittedName>
        <fullName evidence="3">Uncharacterized protein</fullName>
    </submittedName>
</protein>
<gene>
    <name evidence="3" type="ORF">XAT740_LOCUS31732</name>
</gene>
<evidence type="ECO:0000313" key="4">
    <source>
        <dbReference type="Proteomes" id="UP000663828"/>
    </source>
</evidence>
<keyword evidence="2" id="KW-1133">Transmembrane helix</keyword>
<feature type="region of interest" description="Disordered" evidence="1">
    <location>
        <begin position="325"/>
        <end position="442"/>
    </location>
</feature>
<name>A0A815HVN8_ADIRI</name>
<reference evidence="3" key="1">
    <citation type="submission" date="2021-02" db="EMBL/GenBank/DDBJ databases">
        <authorList>
            <person name="Nowell W R."/>
        </authorList>
    </citation>
    <scope>NUCLEOTIDE SEQUENCE</scope>
</reference>
<feature type="compositionally biased region" description="Polar residues" evidence="1">
    <location>
        <begin position="252"/>
        <end position="266"/>
    </location>
</feature>